<dbReference type="InterPro" id="IPR016181">
    <property type="entry name" value="Acyl_CoA_acyltransferase"/>
</dbReference>
<keyword evidence="3" id="KW-1185">Reference proteome</keyword>
<dbReference type="CDD" id="cd04301">
    <property type="entry name" value="NAT_SF"/>
    <property type="match status" value="1"/>
</dbReference>
<evidence type="ECO:0000313" key="2">
    <source>
        <dbReference type="EMBL" id="ALW89756.1"/>
    </source>
</evidence>
<proteinExistence type="predicted"/>
<dbReference type="Pfam" id="PF00583">
    <property type="entry name" value="Acetyltransf_1"/>
    <property type="match status" value="1"/>
</dbReference>
<reference evidence="2 3" key="1">
    <citation type="submission" date="2015-12" db="EMBL/GenBank/DDBJ databases">
        <authorList>
            <person name="Kim M.K."/>
            <person name="Srinivasan S."/>
            <person name="Lee J.-J."/>
            <person name="Kim K."/>
        </authorList>
    </citation>
    <scope>NUCLEOTIDE SEQUENCE [LARGE SCALE GENOMIC DNA]</scope>
    <source>
        <strain evidence="2 3">BM2</strain>
    </source>
</reference>
<dbReference type="Gene3D" id="3.40.630.30">
    <property type="match status" value="1"/>
</dbReference>
<gene>
    <name evidence="2" type="ORF">AUC44_13300</name>
</gene>
<feature type="domain" description="N-acetyltransferase" evidence="1">
    <location>
        <begin position="75"/>
        <end position="215"/>
    </location>
</feature>
<protein>
    <recommendedName>
        <fullName evidence="1">N-acetyltransferase domain-containing protein</fullName>
    </recommendedName>
</protein>
<evidence type="ECO:0000313" key="3">
    <source>
        <dbReference type="Proteomes" id="UP000060071"/>
    </source>
</evidence>
<organism evidence="2 3">
    <name type="scientific">Deinococcus actinosclerus</name>
    <dbReference type="NCBI Taxonomy" id="1768108"/>
    <lineage>
        <taxon>Bacteria</taxon>
        <taxon>Thermotogati</taxon>
        <taxon>Deinococcota</taxon>
        <taxon>Deinococci</taxon>
        <taxon>Deinococcales</taxon>
        <taxon>Deinococcaceae</taxon>
        <taxon>Deinococcus</taxon>
    </lineage>
</organism>
<dbReference type="InterPro" id="IPR000182">
    <property type="entry name" value="GNAT_dom"/>
</dbReference>
<name>A0ABM5X7E5_9DEIO</name>
<dbReference type="SUPFAM" id="SSF55729">
    <property type="entry name" value="Acyl-CoA N-acyltransferases (Nat)"/>
    <property type="match status" value="1"/>
</dbReference>
<dbReference type="Proteomes" id="UP000060071">
    <property type="component" value="Chromosome"/>
</dbReference>
<dbReference type="EMBL" id="CP013910">
    <property type="protein sequence ID" value="ALW89756.1"/>
    <property type="molecule type" value="Genomic_DNA"/>
</dbReference>
<evidence type="ECO:0000259" key="1">
    <source>
        <dbReference type="PROSITE" id="PS51186"/>
    </source>
</evidence>
<dbReference type="PROSITE" id="PS51186">
    <property type="entry name" value="GNAT"/>
    <property type="match status" value="1"/>
</dbReference>
<dbReference type="RefSeq" id="WP_062159167.1">
    <property type="nucleotide sequence ID" value="NZ_CP013910.1"/>
</dbReference>
<accession>A0ABM5X7E5</accession>
<sequence length="215" mass="22927">MEGVCLRPTNPRVPLFPQLREDVPAEALTAFLRELRAAAPRLILVSTQAPLRREDAQAAGWALQETNVVYETADLRARPYPADPHVQPVTVNDPGVAAALAALGREDWTPGEDWTLYALTHAGEVVALAALGASGRPDTAGIHLIGVLPHRRGQGFGGRLHAHLLHLAAQTFGTHVGGTEAGNHAMRRLFDRHGARLVSTQLDFSAAPIPASPAP</sequence>